<protein>
    <submittedName>
        <fullName evidence="2">Uncharacterized protein</fullName>
    </submittedName>
</protein>
<comment type="caution">
    <text evidence="2">The sequence shown here is derived from an EMBL/GenBank/DDBJ whole genome shotgun (WGS) entry which is preliminary data.</text>
</comment>
<sequence length="102" mass="11267">MSPHSIHAPLNDLIASVLTAGTSLVQAVVALFHLILAFGHFGVDKFVQLAQTCIHLGFDLFRGVAGFVVANFFVLLILGGGYYWWTARSRRGKERRGVKLRK</sequence>
<reference evidence="2" key="1">
    <citation type="submission" date="2019-10" db="EMBL/GenBank/DDBJ databases">
        <authorList>
            <consortium name="DOE Joint Genome Institute"/>
            <person name="Kuo A."/>
            <person name="Miyauchi S."/>
            <person name="Kiss E."/>
            <person name="Drula E."/>
            <person name="Kohler A."/>
            <person name="Sanchez-Garcia M."/>
            <person name="Andreopoulos B."/>
            <person name="Barry K.W."/>
            <person name="Bonito G."/>
            <person name="Buee M."/>
            <person name="Carver A."/>
            <person name="Chen C."/>
            <person name="Cichocki N."/>
            <person name="Clum A."/>
            <person name="Culley D."/>
            <person name="Crous P.W."/>
            <person name="Fauchery L."/>
            <person name="Girlanda M."/>
            <person name="Hayes R."/>
            <person name="Keri Z."/>
            <person name="LaButti K."/>
            <person name="Lipzen A."/>
            <person name="Lombard V."/>
            <person name="Magnuson J."/>
            <person name="Maillard F."/>
            <person name="Morin E."/>
            <person name="Murat C."/>
            <person name="Nolan M."/>
            <person name="Ohm R."/>
            <person name="Pangilinan J."/>
            <person name="Pereira M."/>
            <person name="Perotto S."/>
            <person name="Peter M."/>
            <person name="Riley R."/>
            <person name="Sitrit Y."/>
            <person name="Stielow B."/>
            <person name="Szollosi G."/>
            <person name="Zifcakova L."/>
            <person name="Stursova M."/>
            <person name="Spatafora J.W."/>
            <person name="Tedersoo L."/>
            <person name="Vaario L.-M."/>
            <person name="Yamada A."/>
            <person name="Yan M."/>
            <person name="Wang P."/>
            <person name="Xu J."/>
            <person name="Bruns T."/>
            <person name="Baldrian P."/>
            <person name="Vilgalys R."/>
            <person name="Henrissat B."/>
            <person name="Grigoriev I.V."/>
            <person name="Hibbett D."/>
            <person name="Nagy L.G."/>
            <person name="Martin F.M."/>
        </authorList>
    </citation>
    <scope>NUCLEOTIDE SEQUENCE</scope>
    <source>
        <strain evidence="2">Prilba</strain>
    </source>
</reference>
<evidence type="ECO:0000313" key="3">
    <source>
        <dbReference type="Proteomes" id="UP000759537"/>
    </source>
</evidence>
<dbReference type="AlphaFoldDB" id="A0A9P5TA38"/>
<dbReference type="EMBL" id="WHVB01000007">
    <property type="protein sequence ID" value="KAF8480939.1"/>
    <property type="molecule type" value="Genomic_DNA"/>
</dbReference>
<feature type="transmembrane region" description="Helical" evidence="1">
    <location>
        <begin position="60"/>
        <end position="85"/>
    </location>
</feature>
<dbReference type="Proteomes" id="UP000759537">
    <property type="component" value="Unassembled WGS sequence"/>
</dbReference>
<accession>A0A9P5TA38</accession>
<evidence type="ECO:0000313" key="2">
    <source>
        <dbReference type="EMBL" id="KAF8480939.1"/>
    </source>
</evidence>
<keyword evidence="1" id="KW-1133">Transmembrane helix</keyword>
<dbReference type="OrthoDB" id="2561686at2759"/>
<organism evidence="2 3">
    <name type="scientific">Russula ochroleuca</name>
    <dbReference type="NCBI Taxonomy" id="152965"/>
    <lineage>
        <taxon>Eukaryota</taxon>
        <taxon>Fungi</taxon>
        <taxon>Dikarya</taxon>
        <taxon>Basidiomycota</taxon>
        <taxon>Agaricomycotina</taxon>
        <taxon>Agaricomycetes</taxon>
        <taxon>Russulales</taxon>
        <taxon>Russulaceae</taxon>
        <taxon>Russula</taxon>
    </lineage>
</organism>
<feature type="transmembrane region" description="Helical" evidence="1">
    <location>
        <begin position="12"/>
        <end position="40"/>
    </location>
</feature>
<reference evidence="2" key="2">
    <citation type="journal article" date="2020" name="Nat. Commun.">
        <title>Large-scale genome sequencing of mycorrhizal fungi provides insights into the early evolution of symbiotic traits.</title>
        <authorList>
            <person name="Miyauchi S."/>
            <person name="Kiss E."/>
            <person name="Kuo A."/>
            <person name="Drula E."/>
            <person name="Kohler A."/>
            <person name="Sanchez-Garcia M."/>
            <person name="Morin E."/>
            <person name="Andreopoulos B."/>
            <person name="Barry K.W."/>
            <person name="Bonito G."/>
            <person name="Buee M."/>
            <person name="Carver A."/>
            <person name="Chen C."/>
            <person name="Cichocki N."/>
            <person name="Clum A."/>
            <person name="Culley D."/>
            <person name="Crous P.W."/>
            <person name="Fauchery L."/>
            <person name="Girlanda M."/>
            <person name="Hayes R.D."/>
            <person name="Keri Z."/>
            <person name="LaButti K."/>
            <person name="Lipzen A."/>
            <person name="Lombard V."/>
            <person name="Magnuson J."/>
            <person name="Maillard F."/>
            <person name="Murat C."/>
            <person name="Nolan M."/>
            <person name="Ohm R.A."/>
            <person name="Pangilinan J."/>
            <person name="Pereira M.F."/>
            <person name="Perotto S."/>
            <person name="Peter M."/>
            <person name="Pfister S."/>
            <person name="Riley R."/>
            <person name="Sitrit Y."/>
            <person name="Stielow J.B."/>
            <person name="Szollosi G."/>
            <person name="Zifcakova L."/>
            <person name="Stursova M."/>
            <person name="Spatafora J.W."/>
            <person name="Tedersoo L."/>
            <person name="Vaario L.M."/>
            <person name="Yamada A."/>
            <person name="Yan M."/>
            <person name="Wang P."/>
            <person name="Xu J."/>
            <person name="Bruns T."/>
            <person name="Baldrian P."/>
            <person name="Vilgalys R."/>
            <person name="Dunand C."/>
            <person name="Henrissat B."/>
            <person name="Grigoriev I.V."/>
            <person name="Hibbett D."/>
            <person name="Nagy L.G."/>
            <person name="Martin F.M."/>
        </authorList>
    </citation>
    <scope>NUCLEOTIDE SEQUENCE</scope>
    <source>
        <strain evidence="2">Prilba</strain>
    </source>
</reference>
<proteinExistence type="predicted"/>
<gene>
    <name evidence="2" type="ORF">DFH94DRAFT_736971</name>
</gene>
<keyword evidence="3" id="KW-1185">Reference proteome</keyword>
<keyword evidence="1" id="KW-0472">Membrane</keyword>
<keyword evidence="1" id="KW-0812">Transmembrane</keyword>
<evidence type="ECO:0000256" key="1">
    <source>
        <dbReference type="SAM" id="Phobius"/>
    </source>
</evidence>
<name>A0A9P5TA38_9AGAM</name>